<dbReference type="Proteomes" id="UP000251835">
    <property type="component" value="Unassembled WGS sequence"/>
</dbReference>
<dbReference type="InterPro" id="IPR052585">
    <property type="entry name" value="Lipid_raft_assoc_Zn_ADH"/>
</dbReference>
<accession>A0A7L4URF9</accession>
<evidence type="ECO:0000313" key="3">
    <source>
        <dbReference type="Proteomes" id="UP000251835"/>
    </source>
</evidence>
<dbReference type="InterPro" id="IPR011032">
    <property type="entry name" value="GroES-like_sf"/>
</dbReference>
<dbReference type="AlphaFoldDB" id="A0A7L4URF9"/>
<dbReference type="InterPro" id="IPR020843">
    <property type="entry name" value="ER"/>
</dbReference>
<protein>
    <submittedName>
        <fullName evidence="2">NADPH:quinone reductase-like Zn-dependent oxidoreductase</fullName>
    </submittedName>
</protein>
<evidence type="ECO:0000259" key="1">
    <source>
        <dbReference type="SMART" id="SM00829"/>
    </source>
</evidence>
<dbReference type="EMBL" id="QENZ01000003">
    <property type="protein sequence ID" value="PVX52333.1"/>
    <property type="molecule type" value="Genomic_DNA"/>
</dbReference>
<sequence>MKIDGNLPATQSAVVISEFGKPDVLQYKDRLPIPELAENEVLVKVAYSSVNPVDYKTRQGKGWGAEAIKKEKFSRNEFAILGFDLSGVVVKTNSNKVAIGDRVAALTYNGGCYAQYNTIEEKYITKLPENISLEQAGALPCVGITAYQVVQFADIKPNEHVVLNAPAGGVGHIALQLLMKKVENENVKLSLICSEDKYEKIQKLINVDKLENWIDYTKYGEDDAFPNLDADLFLDFVGGDAGVKGLDVLKKEGRVVVLPSIWVDKLKEAGESRNLTVEGFKSNPNGEDLFEILKLVGDKEISLEIQSVYPLSKTKEAHEEVQKGDTFGKIILEIEQ</sequence>
<dbReference type="OrthoDB" id="9805663at2"/>
<gene>
    <name evidence="2" type="ORF">C7377_0647</name>
</gene>
<dbReference type="Pfam" id="PF08240">
    <property type="entry name" value="ADH_N"/>
    <property type="match status" value="1"/>
</dbReference>
<feature type="domain" description="Enoyl reductase (ER)" evidence="1">
    <location>
        <begin position="20"/>
        <end position="332"/>
    </location>
</feature>
<dbReference type="Pfam" id="PF13602">
    <property type="entry name" value="ADH_zinc_N_2"/>
    <property type="match status" value="1"/>
</dbReference>
<dbReference type="RefSeq" id="WP_116495872.1">
    <property type="nucleotide sequence ID" value="NZ_QENZ01000003.1"/>
</dbReference>
<organism evidence="2 3">
    <name type="scientific">Balneicella halophila</name>
    <dbReference type="NCBI Taxonomy" id="1537566"/>
    <lineage>
        <taxon>Bacteria</taxon>
        <taxon>Pseudomonadati</taxon>
        <taxon>Bacteroidota</taxon>
        <taxon>Bacteroidia</taxon>
        <taxon>Bacteroidales</taxon>
        <taxon>Balneicellaceae</taxon>
        <taxon>Balneicella</taxon>
    </lineage>
</organism>
<dbReference type="Gene3D" id="3.90.180.10">
    <property type="entry name" value="Medium-chain alcohol dehydrogenases, catalytic domain"/>
    <property type="match status" value="1"/>
</dbReference>
<dbReference type="CDD" id="cd05289">
    <property type="entry name" value="MDR_like_2"/>
    <property type="match status" value="1"/>
</dbReference>
<dbReference type="SUPFAM" id="SSF50129">
    <property type="entry name" value="GroES-like"/>
    <property type="match status" value="1"/>
</dbReference>
<reference evidence="2 3" key="1">
    <citation type="submission" date="2018-05" db="EMBL/GenBank/DDBJ databases">
        <title>Genomic Encyclopedia of Type Strains, Phase IV (KMG-IV): sequencing the most valuable type-strain genomes for metagenomic binning, comparative biology and taxonomic classification.</title>
        <authorList>
            <person name="Goeker M."/>
        </authorList>
    </citation>
    <scope>NUCLEOTIDE SEQUENCE [LARGE SCALE GENOMIC DNA]</scope>
    <source>
        <strain evidence="2 3">DSM 28579</strain>
    </source>
</reference>
<dbReference type="SUPFAM" id="SSF51735">
    <property type="entry name" value="NAD(P)-binding Rossmann-fold domains"/>
    <property type="match status" value="1"/>
</dbReference>
<keyword evidence="3" id="KW-1185">Reference proteome</keyword>
<dbReference type="InterPro" id="IPR036291">
    <property type="entry name" value="NAD(P)-bd_dom_sf"/>
</dbReference>
<dbReference type="InterPro" id="IPR013154">
    <property type="entry name" value="ADH-like_N"/>
</dbReference>
<evidence type="ECO:0000313" key="2">
    <source>
        <dbReference type="EMBL" id="PVX52333.1"/>
    </source>
</evidence>
<dbReference type="PANTHER" id="PTHR43482:SF1">
    <property type="entry name" value="PROTEIN AST1-RELATED"/>
    <property type="match status" value="1"/>
</dbReference>
<dbReference type="Gene3D" id="3.40.50.720">
    <property type="entry name" value="NAD(P)-binding Rossmann-like Domain"/>
    <property type="match status" value="1"/>
</dbReference>
<dbReference type="GO" id="GO:0016491">
    <property type="term" value="F:oxidoreductase activity"/>
    <property type="evidence" value="ECO:0007669"/>
    <property type="project" value="InterPro"/>
</dbReference>
<name>A0A7L4URF9_BALHA</name>
<proteinExistence type="predicted"/>
<comment type="caution">
    <text evidence="2">The sequence shown here is derived from an EMBL/GenBank/DDBJ whole genome shotgun (WGS) entry which is preliminary data.</text>
</comment>
<dbReference type="SMART" id="SM00829">
    <property type="entry name" value="PKS_ER"/>
    <property type="match status" value="1"/>
</dbReference>
<dbReference type="PANTHER" id="PTHR43482">
    <property type="entry name" value="PROTEIN AST1-RELATED"/>
    <property type="match status" value="1"/>
</dbReference>